<dbReference type="GO" id="GO:0004065">
    <property type="term" value="F:arylsulfatase activity"/>
    <property type="evidence" value="ECO:0007669"/>
    <property type="project" value="TreeGrafter"/>
</dbReference>
<comment type="similarity">
    <text evidence="1">Belongs to the sulfatase family.</text>
</comment>
<dbReference type="Proteomes" id="UP000619457">
    <property type="component" value="Unassembled WGS sequence"/>
</dbReference>
<dbReference type="AlphaFoldDB" id="A0A918Q5A1"/>
<dbReference type="SUPFAM" id="SSF53649">
    <property type="entry name" value="Alkaline phosphatase-like"/>
    <property type="match status" value="1"/>
</dbReference>
<feature type="chain" id="PRO_5037915910" evidence="5">
    <location>
        <begin position="20"/>
        <end position="493"/>
    </location>
</feature>
<dbReference type="Gene3D" id="3.30.1120.10">
    <property type="match status" value="1"/>
</dbReference>
<evidence type="ECO:0000313" key="8">
    <source>
        <dbReference type="Proteomes" id="UP000619457"/>
    </source>
</evidence>
<evidence type="ECO:0000256" key="4">
    <source>
        <dbReference type="ARBA" id="ARBA00022837"/>
    </source>
</evidence>
<evidence type="ECO:0000256" key="2">
    <source>
        <dbReference type="ARBA" id="ARBA00022723"/>
    </source>
</evidence>
<accession>A0A918Q5A1</accession>
<dbReference type="Gene3D" id="3.40.720.10">
    <property type="entry name" value="Alkaline Phosphatase, subunit A"/>
    <property type="match status" value="1"/>
</dbReference>
<name>A0A918Q5A1_9BACT</name>
<dbReference type="PROSITE" id="PS00149">
    <property type="entry name" value="SULFATASE_2"/>
    <property type="match status" value="1"/>
</dbReference>
<reference evidence="7" key="1">
    <citation type="journal article" date="2014" name="Int. J. Syst. Evol. Microbiol.">
        <title>Complete genome sequence of Corynebacterium casei LMG S-19264T (=DSM 44701T), isolated from a smear-ripened cheese.</title>
        <authorList>
            <consortium name="US DOE Joint Genome Institute (JGI-PGF)"/>
            <person name="Walter F."/>
            <person name="Albersmeier A."/>
            <person name="Kalinowski J."/>
            <person name="Ruckert C."/>
        </authorList>
    </citation>
    <scope>NUCLEOTIDE SEQUENCE</scope>
    <source>
        <strain evidence="7">KCTC 12368</strain>
    </source>
</reference>
<dbReference type="EMBL" id="BMWX01000004">
    <property type="protein sequence ID" value="GGZ33193.1"/>
    <property type="molecule type" value="Genomic_DNA"/>
</dbReference>
<organism evidence="7 8">
    <name type="scientific">Echinicola pacifica</name>
    <dbReference type="NCBI Taxonomy" id="346377"/>
    <lineage>
        <taxon>Bacteria</taxon>
        <taxon>Pseudomonadati</taxon>
        <taxon>Bacteroidota</taxon>
        <taxon>Cytophagia</taxon>
        <taxon>Cytophagales</taxon>
        <taxon>Cyclobacteriaceae</taxon>
        <taxon>Echinicola</taxon>
    </lineage>
</organism>
<evidence type="ECO:0000256" key="5">
    <source>
        <dbReference type="SAM" id="SignalP"/>
    </source>
</evidence>
<evidence type="ECO:0000313" key="7">
    <source>
        <dbReference type="EMBL" id="GGZ33193.1"/>
    </source>
</evidence>
<dbReference type="PROSITE" id="PS51257">
    <property type="entry name" value="PROKAR_LIPOPROTEIN"/>
    <property type="match status" value="1"/>
</dbReference>
<keyword evidence="3" id="KW-0378">Hydrolase</keyword>
<keyword evidence="2" id="KW-0479">Metal-binding</keyword>
<dbReference type="InterPro" id="IPR000917">
    <property type="entry name" value="Sulfatase_N"/>
</dbReference>
<dbReference type="Pfam" id="PF00884">
    <property type="entry name" value="Sulfatase"/>
    <property type="match status" value="1"/>
</dbReference>
<sequence>MKNSILLFTCLFLTFLVSCKVKNTDTKNKAPNIIIILADDMGYGDIVAYNSQAKVSTPYLDQLANEGMLFTDAHSPSAVCTPTRYGILTGRYSWRTRLKSGVLHPWELPLIEAEQETMAEMLRKAGYSTAAIGKWHLGWDWPVTDAAKPWSNNGGTVDYFQEVKGGPLAVGFDYYFGDDVPNYPPYAYIENEHIVEAPTLDKPKDYYGLAGMMSPGWTLEAVMPRITKEASDYILSQSKSQKPFFMYFALTAPHTPIAPSEEFVGTSKAGKYGDFVQQVDWTVGQIVSALEEAGLTEETLLVFTSDNGSPARNGENYSGPVASVIADYGHAANGDYRGLKGDAWEGGHRVPFIVKWPGSIPKNSENTQLVSSLDLMATVRDLIGGEYEQNVSPDGLSFLPTLKDPSAPGRESLVLHSHRGVFVYRKGPWKFIESNLSGGFSDGLNPDGYGIDTPGQLYNLEEDPGETSNRYSDFPDMVQELTHELDSVRNLAN</sequence>
<dbReference type="RefSeq" id="WP_018475856.1">
    <property type="nucleotide sequence ID" value="NZ_BMWX01000004.1"/>
</dbReference>
<protein>
    <submittedName>
        <fullName evidence="7">Arylsulfatase</fullName>
    </submittedName>
</protein>
<dbReference type="PANTHER" id="PTHR42693:SF53">
    <property type="entry name" value="ENDO-4-O-SULFATASE"/>
    <property type="match status" value="1"/>
</dbReference>
<evidence type="ECO:0000256" key="3">
    <source>
        <dbReference type="ARBA" id="ARBA00022801"/>
    </source>
</evidence>
<keyword evidence="8" id="KW-1185">Reference proteome</keyword>
<comment type="caution">
    <text evidence="7">The sequence shown here is derived from an EMBL/GenBank/DDBJ whole genome shotgun (WGS) entry which is preliminary data.</text>
</comment>
<dbReference type="InterPro" id="IPR017850">
    <property type="entry name" value="Alkaline_phosphatase_core_sf"/>
</dbReference>
<dbReference type="CDD" id="cd16143">
    <property type="entry name" value="ARS_like"/>
    <property type="match status" value="1"/>
</dbReference>
<gene>
    <name evidence="7" type="ORF">GCM10007049_28540</name>
</gene>
<reference evidence="7" key="2">
    <citation type="submission" date="2020-09" db="EMBL/GenBank/DDBJ databases">
        <authorList>
            <person name="Sun Q."/>
            <person name="Kim S."/>
        </authorList>
    </citation>
    <scope>NUCLEOTIDE SEQUENCE</scope>
    <source>
        <strain evidence="7">KCTC 12368</strain>
    </source>
</reference>
<dbReference type="PANTHER" id="PTHR42693">
    <property type="entry name" value="ARYLSULFATASE FAMILY MEMBER"/>
    <property type="match status" value="1"/>
</dbReference>
<evidence type="ECO:0000259" key="6">
    <source>
        <dbReference type="Pfam" id="PF00884"/>
    </source>
</evidence>
<feature type="domain" description="Sulfatase N-terminal" evidence="6">
    <location>
        <begin position="31"/>
        <end position="384"/>
    </location>
</feature>
<keyword evidence="4" id="KW-0106">Calcium</keyword>
<dbReference type="PROSITE" id="PS00523">
    <property type="entry name" value="SULFATASE_1"/>
    <property type="match status" value="1"/>
</dbReference>
<dbReference type="GO" id="GO:0046872">
    <property type="term" value="F:metal ion binding"/>
    <property type="evidence" value="ECO:0007669"/>
    <property type="project" value="UniProtKB-KW"/>
</dbReference>
<keyword evidence="5" id="KW-0732">Signal</keyword>
<evidence type="ECO:0000256" key="1">
    <source>
        <dbReference type="ARBA" id="ARBA00008779"/>
    </source>
</evidence>
<feature type="signal peptide" evidence="5">
    <location>
        <begin position="1"/>
        <end position="19"/>
    </location>
</feature>
<proteinExistence type="inferred from homology"/>
<dbReference type="InterPro" id="IPR050738">
    <property type="entry name" value="Sulfatase"/>
</dbReference>
<dbReference type="InterPro" id="IPR024607">
    <property type="entry name" value="Sulfatase_CS"/>
</dbReference>